<dbReference type="InterPro" id="IPR029061">
    <property type="entry name" value="THDP-binding"/>
</dbReference>
<evidence type="ECO:0000256" key="4">
    <source>
        <dbReference type="RuleBase" id="RU362132"/>
    </source>
</evidence>
<evidence type="ECO:0000313" key="8">
    <source>
        <dbReference type="EMBL" id="KIQ68316.1"/>
    </source>
</evidence>
<keyword evidence="9" id="KW-1185">Reference proteome</keyword>
<keyword evidence="2 8" id="KW-0808">Transferase</keyword>
<dbReference type="Gene3D" id="3.40.50.970">
    <property type="match status" value="2"/>
</dbReference>
<dbReference type="Gene3D" id="3.40.50.1220">
    <property type="entry name" value="TPP-binding domain"/>
    <property type="match status" value="1"/>
</dbReference>
<dbReference type="InterPro" id="IPR012000">
    <property type="entry name" value="Thiamin_PyroP_enz_cen_dom"/>
</dbReference>
<dbReference type="GO" id="GO:0003984">
    <property type="term" value="F:acetolactate synthase activity"/>
    <property type="evidence" value="ECO:0007669"/>
    <property type="project" value="UniProtKB-EC"/>
</dbReference>
<dbReference type="PANTHER" id="PTHR18968:SF167">
    <property type="entry name" value="ACETOLACTATE SYNTHASE LARGE SUBUNIT ILVB2-RELATED"/>
    <property type="match status" value="1"/>
</dbReference>
<evidence type="ECO:0000259" key="7">
    <source>
        <dbReference type="Pfam" id="PF02776"/>
    </source>
</evidence>
<dbReference type="SUPFAM" id="SSF52467">
    <property type="entry name" value="DHS-like NAD/FAD-binding domain"/>
    <property type="match status" value="1"/>
</dbReference>
<gene>
    <name evidence="8" type="ORF">Wenmar_03155</name>
</gene>
<dbReference type="InterPro" id="IPR012001">
    <property type="entry name" value="Thiamin_PyroP_enz_TPP-bd_dom"/>
</dbReference>
<comment type="similarity">
    <text evidence="1 4">Belongs to the TPP enzyme family.</text>
</comment>
<dbReference type="Proteomes" id="UP000035100">
    <property type="component" value="Unassembled WGS sequence"/>
</dbReference>
<dbReference type="EC" id="2.2.1.6" evidence="8"/>
<dbReference type="Pfam" id="PF00205">
    <property type="entry name" value="TPP_enzyme_M"/>
    <property type="match status" value="1"/>
</dbReference>
<evidence type="ECO:0000259" key="5">
    <source>
        <dbReference type="Pfam" id="PF00205"/>
    </source>
</evidence>
<dbReference type="PANTHER" id="PTHR18968">
    <property type="entry name" value="THIAMINE PYROPHOSPHATE ENZYMES"/>
    <property type="match status" value="1"/>
</dbReference>
<organism evidence="8 9">
    <name type="scientific">Wenxinia marina DSM 24838</name>
    <dbReference type="NCBI Taxonomy" id="1123501"/>
    <lineage>
        <taxon>Bacteria</taxon>
        <taxon>Pseudomonadati</taxon>
        <taxon>Pseudomonadota</taxon>
        <taxon>Alphaproteobacteria</taxon>
        <taxon>Rhodobacterales</taxon>
        <taxon>Roseobacteraceae</taxon>
        <taxon>Wenxinia</taxon>
    </lineage>
</organism>
<evidence type="ECO:0000256" key="3">
    <source>
        <dbReference type="ARBA" id="ARBA00023052"/>
    </source>
</evidence>
<name>A0A0D0P9X8_9RHOB</name>
<feature type="domain" description="Thiamine pyrophosphate enzyme central" evidence="5">
    <location>
        <begin position="194"/>
        <end position="316"/>
    </location>
</feature>
<dbReference type="GO" id="GO:0009097">
    <property type="term" value="P:isoleucine biosynthetic process"/>
    <property type="evidence" value="ECO:0007669"/>
    <property type="project" value="TreeGrafter"/>
</dbReference>
<dbReference type="eggNOG" id="COG0028">
    <property type="taxonomic scope" value="Bacteria"/>
</dbReference>
<sequence>MARMTGGEAIAATVAAHGIDTVYGLPGAQVYGLFDALHRQELRVVTPRHEQTCGYMALGRFKATGAPSAYAVVPGPGVLNTGAALLTAWGCNAEVLCLTGQVPRAFLGRGRGHLHEMRDQRGTLEGMAKAALHAGSVAEAGGMVAEAFRLMRSGRPGPVAVEMPWDVFLDTAETEAGGRLDADPDPDPGDAVGAAAAAIARAERPMIFVGSGALGAEALVTELAERIGAPAVAFRSGRGVVPNAHALGLTVAEARHLWAEVDCLIGIGTRLEVPGWRWTARPEVPVVRIDIDAAELERTPDALALHGRAAPTVAALIEAVPAAMRTPWRERIAAARERTAGEIGAAPHVGHLRAIREVLPPDGIFVEEICQAGFSSLFAFPVEKPRTFLSSGYQGTLGSGYPMALGAADARPDVPVVSIAGDGGFMFVAQELATAARYGLGVVSVVFDNGAFGNVRRDQVERFGGRLVGSELENPDFAALAEVFGVRAARADSPEALRAALTVALEAGGPWLVHVPVTGAEPSPWPFLGSA</sequence>
<proteinExistence type="inferred from homology"/>
<dbReference type="GO" id="GO:0030976">
    <property type="term" value="F:thiamine pyrophosphate binding"/>
    <property type="evidence" value="ECO:0007669"/>
    <property type="project" value="InterPro"/>
</dbReference>
<dbReference type="EMBL" id="AONG01000015">
    <property type="protein sequence ID" value="KIQ68316.1"/>
    <property type="molecule type" value="Genomic_DNA"/>
</dbReference>
<dbReference type="CDD" id="cd07035">
    <property type="entry name" value="TPP_PYR_POX_like"/>
    <property type="match status" value="1"/>
</dbReference>
<evidence type="ECO:0000256" key="2">
    <source>
        <dbReference type="ARBA" id="ARBA00022679"/>
    </source>
</evidence>
<dbReference type="CDD" id="cd00568">
    <property type="entry name" value="TPP_enzymes"/>
    <property type="match status" value="1"/>
</dbReference>
<protein>
    <submittedName>
        <fullName evidence="8">Thiamine pyrophosphate-requiring enzyme</fullName>
        <ecNumber evidence="8">2.2.1.6</ecNumber>
    </submittedName>
</protein>
<dbReference type="Pfam" id="PF02775">
    <property type="entry name" value="TPP_enzyme_C"/>
    <property type="match status" value="1"/>
</dbReference>
<dbReference type="InterPro" id="IPR011766">
    <property type="entry name" value="TPP_enzyme_TPP-bd"/>
</dbReference>
<keyword evidence="3 4" id="KW-0786">Thiamine pyrophosphate</keyword>
<comment type="caution">
    <text evidence="8">The sequence shown here is derived from an EMBL/GenBank/DDBJ whole genome shotgun (WGS) entry which is preliminary data.</text>
</comment>
<dbReference type="PATRIC" id="fig|1123501.6.peg.3276"/>
<evidence type="ECO:0000259" key="6">
    <source>
        <dbReference type="Pfam" id="PF02775"/>
    </source>
</evidence>
<feature type="domain" description="Thiamine pyrophosphate enzyme TPP-binding" evidence="6">
    <location>
        <begin position="380"/>
        <end position="515"/>
    </location>
</feature>
<dbReference type="AlphaFoldDB" id="A0A0D0P9X8"/>
<dbReference type="GO" id="GO:0050660">
    <property type="term" value="F:flavin adenine dinucleotide binding"/>
    <property type="evidence" value="ECO:0007669"/>
    <property type="project" value="TreeGrafter"/>
</dbReference>
<dbReference type="Pfam" id="PF02776">
    <property type="entry name" value="TPP_enzyme_N"/>
    <property type="match status" value="1"/>
</dbReference>
<accession>A0A0D0P9X8</accession>
<feature type="domain" description="Thiamine pyrophosphate enzyme N-terminal TPP-binding" evidence="7">
    <location>
        <begin position="4"/>
        <end position="120"/>
    </location>
</feature>
<dbReference type="OrthoDB" id="4494979at2"/>
<dbReference type="GO" id="GO:0009099">
    <property type="term" value="P:L-valine biosynthetic process"/>
    <property type="evidence" value="ECO:0007669"/>
    <property type="project" value="TreeGrafter"/>
</dbReference>
<reference evidence="8 9" key="1">
    <citation type="submission" date="2013-01" db="EMBL/GenBank/DDBJ databases">
        <authorList>
            <person name="Fiebig A."/>
            <person name="Goeker M."/>
            <person name="Klenk H.-P.P."/>
        </authorList>
    </citation>
    <scope>NUCLEOTIDE SEQUENCE [LARGE SCALE GENOMIC DNA]</scope>
    <source>
        <strain evidence="8 9">DSM 24838</strain>
    </source>
</reference>
<dbReference type="InterPro" id="IPR000399">
    <property type="entry name" value="TPP-bd_CS"/>
</dbReference>
<dbReference type="InterPro" id="IPR045229">
    <property type="entry name" value="TPP_enz"/>
</dbReference>
<dbReference type="GO" id="GO:0005948">
    <property type="term" value="C:acetolactate synthase complex"/>
    <property type="evidence" value="ECO:0007669"/>
    <property type="project" value="TreeGrafter"/>
</dbReference>
<dbReference type="GO" id="GO:0000287">
    <property type="term" value="F:magnesium ion binding"/>
    <property type="evidence" value="ECO:0007669"/>
    <property type="project" value="InterPro"/>
</dbReference>
<dbReference type="SUPFAM" id="SSF52518">
    <property type="entry name" value="Thiamin diphosphate-binding fold (THDP-binding)"/>
    <property type="match status" value="2"/>
</dbReference>
<evidence type="ECO:0000256" key="1">
    <source>
        <dbReference type="ARBA" id="ARBA00007812"/>
    </source>
</evidence>
<evidence type="ECO:0000313" key="9">
    <source>
        <dbReference type="Proteomes" id="UP000035100"/>
    </source>
</evidence>
<dbReference type="RefSeq" id="WP_026198432.1">
    <property type="nucleotide sequence ID" value="NZ_KB902290.1"/>
</dbReference>
<dbReference type="InterPro" id="IPR029035">
    <property type="entry name" value="DHS-like_NAD/FAD-binding_dom"/>
</dbReference>
<dbReference type="STRING" id="1123501.Wenmar_03155"/>
<dbReference type="NCBIfam" id="NF006122">
    <property type="entry name" value="PRK08266.1"/>
    <property type="match status" value="1"/>
</dbReference>
<dbReference type="PROSITE" id="PS00187">
    <property type="entry name" value="TPP_ENZYMES"/>
    <property type="match status" value="1"/>
</dbReference>